<comment type="caution">
    <text evidence="2">The sequence shown here is derived from an EMBL/GenBank/DDBJ whole genome shotgun (WGS) entry which is preliminary data.</text>
</comment>
<evidence type="ECO:0000313" key="2">
    <source>
        <dbReference type="EMBL" id="KAH0811100.1"/>
    </source>
</evidence>
<evidence type="ECO:0000256" key="1">
    <source>
        <dbReference type="SAM" id="SignalP"/>
    </source>
</evidence>
<dbReference type="EMBL" id="JABDTM020027038">
    <property type="protein sequence ID" value="KAH0811100.1"/>
    <property type="molecule type" value="Genomic_DNA"/>
</dbReference>
<keyword evidence="1" id="KW-0732">Signal</keyword>
<protein>
    <submittedName>
        <fullName evidence="2">Uncharacterized protein</fullName>
    </submittedName>
</protein>
<keyword evidence="3" id="KW-1185">Reference proteome</keyword>
<dbReference type="Proteomes" id="UP000719412">
    <property type="component" value="Unassembled WGS sequence"/>
</dbReference>
<accession>A0A8J6L7V3</accession>
<dbReference type="AlphaFoldDB" id="A0A8J6L7V3"/>
<sequence length="504" mass="55557">MNLFLFQICIGLRLSCNLCTPHICKCNAKVDEIGIHGLSCSKSSGRFSRHSEINSIINRSLTSIHDNSTLEPNGKRIHLSFPPEGGRAAEAFQSLFSHIDGKIRDGYGVDGCGRKVVDGMTLVPWIKAQPLVWDVTIVDTLADSYVLKTSEDSGFAAEMACKRKHSKYSSIISSDYVFKGLAFETLGPWCKEAIDFINVIGNRLIAESGDSKSKKFLFERIFLAIQRGNAASIRGTFPDSALLSEIFVLGRVKSGVRLLEAASAGDPAWNMTVDINPRHTGATVTLVRKEPPDSEIANSDAEFRIICLTTIDCKSWELVVGPGFEPPPFKHNAGETRMEFESIRVIELFTWLIEVGEDDSEPYEGARIVWSAKFEPHQDETDNGEIHRTEGRKSTTRFDVQKDDIQAVVPISKDPDYAEDLNSSPCTLHCVVAWEQNLLENERDPRQDQCPDCSNLFSSVLNKNNLGNLGISVILPSALRGRPAIDSFNAAASTATTLATISLQ</sequence>
<proteinExistence type="predicted"/>
<reference evidence="2" key="2">
    <citation type="submission" date="2021-08" db="EMBL/GenBank/DDBJ databases">
        <authorList>
            <person name="Eriksson T."/>
        </authorList>
    </citation>
    <scope>NUCLEOTIDE SEQUENCE</scope>
    <source>
        <strain evidence="2">Stoneville</strain>
        <tissue evidence="2">Whole head</tissue>
    </source>
</reference>
<evidence type="ECO:0000313" key="3">
    <source>
        <dbReference type="Proteomes" id="UP000719412"/>
    </source>
</evidence>
<name>A0A8J6L7V3_TENMO</name>
<organism evidence="2 3">
    <name type="scientific">Tenebrio molitor</name>
    <name type="common">Yellow mealworm beetle</name>
    <dbReference type="NCBI Taxonomy" id="7067"/>
    <lineage>
        <taxon>Eukaryota</taxon>
        <taxon>Metazoa</taxon>
        <taxon>Ecdysozoa</taxon>
        <taxon>Arthropoda</taxon>
        <taxon>Hexapoda</taxon>
        <taxon>Insecta</taxon>
        <taxon>Pterygota</taxon>
        <taxon>Neoptera</taxon>
        <taxon>Endopterygota</taxon>
        <taxon>Coleoptera</taxon>
        <taxon>Polyphaga</taxon>
        <taxon>Cucujiformia</taxon>
        <taxon>Tenebrionidae</taxon>
        <taxon>Tenebrio</taxon>
    </lineage>
</organism>
<gene>
    <name evidence="2" type="ORF">GEV33_011691</name>
</gene>
<feature type="signal peptide" evidence="1">
    <location>
        <begin position="1"/>
        <end position="19"/>
    </location>
</feature>
<feature type="chain" id="PRO_5035270397" evidence="1">
    <location>
        <begin position="20"/>
        <end position="504"/>
    </location>
</feature>
<reference evidence="2" key="1">
    <citation type="journal article" date="2020" name="J Insects Food Feed">
        <title>The yellow mealworm (Tenebrio molitor) genome: a resource for the emerging insects as food and feed industry.</title>
        <authorList>
            <person name="Eriksson T."/>
            <person name="Andere A."/>
            <person name="Kelstrup H."/>
            <person name="Emery V."/>
            <person name="Picard C."/>
        </authorList>
    </citation>
    <scope>NUCLEOTIDE SEQUENCE</scope>
    <source>
        <strain evidence="2">Stoneville</strain>
        <tissue evidence="2">Whole head</tissue>
    </source>
</reference>